<dbReference type="GO" id="GO:0005829">
    <property type="term" value="C:cytosol"/>
    <property type="evidence" value="ECO:0007669"/>
    <property type="project" value="InterPro"/>
</dbReference>
<comment type="function">
    <text evidence="2 9">Removes 5-oxoproline from various penultimate amino acid residues except L-proline.</text>
</comment>
<dbReference type="EC" id="3.4.19.3" evidence="9"/>
<dbReference type="GO" id="GO:0006508">
    <property type="term" value="P:proteolysis"/>
    <property type="evidence" value="ECO:0007669"/>
    <property type="project" value="UniProtKB-KW"/>
</dbReference>
<dbReference type="Proteomes" id="UP000615796">
    <property type="component" value="Unassembled WGS sequence"/>
</dbReference>
<proteinExistence type="inferred from homology"/>
<organism evidence="11 12">
    <name type="scientific">Vibrio metschnikovii</name>
    <dbReference type="NCBI Taxonomy" id="28172"/>
    <lineage>
        <taxon>Bacteria</taxon>
        <taxon>Pseudomonadati</taxon>
        <taxon>Pseudomonadota</taxon>
        <taxon>Gammaproteobacteria</taxon>
        <taxon>Vibrionales</taxon>
        <taxon>Vibrionaceae</taxon>
        <taxon>Vibrio</taxon>
    </lineage>
</organism>
<evidence type="ECO:0000256" key="10">
    <source>
        <dbReference type="PROSITE-ProRule" id="PRU10077"/>
    </source>
</evidence>
<feature type="active site" evidence="9">
    <location>
        <position position="165"/>
    </location>
</feature>
<comment type="similarity">
    <text evidence="4 9">Belongs to the peptidase C15 family.</text>
</comment>
<evidence type="ECO:0000256" key="8">
    <source>
        <dbReference type="ARBA" id="ARBA00022807"/>
    </source>
</evidence>
<evidence type="ECO:0000256" key="3">
    <source>
        <dbReference type="ARBA" id="ARBA00004496"/>
    </source>
</evidence>
<keyword evidence="5 9" id="KW-0963">Cytoplasm</keyword>
<comment type="subunit">
    <text evidence="9">Homotetramer.</text>
</comment>
<evidence type="ECO:0000256" key="2">
    <source>
        <dbReference type="ARBA" id="ARBA00002280"/>
    </source>
</evidence>
<dbReference type="InterPro" id="IPR036440">
    <property type="entry name" value="Peptidase_C15-like_sf"/>
</dbReference>
<dbReference type="PIRSF" id="PIRSF015592">
    <property type="entry name" value="Prld-crbxl_pptds"/>
    <property type="match status" value="1"/>
</dbReference>
<evidence type="ECO:0000256" key="1">
    <source>
        <dbReference type="ARBA" id="ARBA00001770"/>
    </source>
</evidence>
<evidence type="ECO:0000256" key="4">
    <source>
        <dbReference type="ARBA" id="ARBA00006641"/>
    </source>
</evidence>
<keyword evidence="7 9" id="KW-0378">Hydrolase</keyword>
<dbReference type="RefSeq" id="WP_187025107.1">
    <property type="nucleotide sequence ID" value="NZ_JACRUP010000001.1"/>
</dbReference>
<dbReference type="Gene3D" id="3.40.630.20">
    <property type="entry name" value="Peptidase C15, pyroglutamyl peptidase I-like"/>
    <property type="match status" value="1"/>
</dbReference>
<evidence type="ECO:0000256" key="9">
    <source>
        <dbReference type="HAMAP-Rule" id="MF_00417"/>
    </source>
</evidence>
<dbReference type="Pfam" id="PF01470">
    <property type="entry name" value="Peptidase_C15"/>
    <property type="match status" value="1"/>
</dbReference>
<evidence type="ECO:0000256" key="6">
    <source>
        <dbReference type="ARBA" id="ARBA00022670"/>
    </source>
</evidence>
<feature type="active site" evidence="9">
    <location>
        <position position="80"/>
    </location>
</feature>
<dbReference type="PRINTS" id="PR00706">
    <property type="entry name" value="PYROGLUPTASE"/>
</dbReference>
<dbReference type="NCBIfam" id="NF009676">
    <property type="entry name" value="PRK13197.1"/>
    <property type="match status" value="1"/>
</dbReference>
<dbReference type="PANTHER" id="PTHR23402">
    <property type="entry name" value="PROTEASE FAMILY C15 PYROGLUTAMYL-PEPTIDASE I-RELATED"/>
    <property type="match status" value="1"/>
</dbReference>
<dbReference type="InterPro" id="IPR016125">
    <property type="entry name" value="Peptidase_C15-like"/>
</dbReference>
<dbReference type="NCBIfam" id="TIGR00504">
    <property type="entry name" value="pyro_pdase"/>
    <property type="match status" value="1"/>
</dbReference>
<feature type="active site" evidence="9 10">
    <location>
        <position position="143"/>
    </location>
</feature>
<dbReference type="GO" id="GO:0016920">
    <property type="term" value="F:pyroglutamyl-peptidase activity"/>
    <property type="evidence" value="ECO:0007669"/>
    <property type="project" value="UniProtKB-UniRule"/>
</dbReference>
<comment type="catalytic activity">
    <reaction evidence="1 9 10">
        <text>Release of an N-terminal pyroglutamyl group from a polypeptide, the second amino acid generally not being Pro.</text>
        <dbReference type="EC" id="3.4.19.3"/>
    </reaction>
</comment>
<dbReference type="FunFam" id="3.40.630.20:FF:000001">
    <property type="entry name" value="Pyrrolidone-carboxylate peptidase"/>
    <property type="match status" value="1"/>
</dbReference>
<evidence type="ECO:0000313" key="12">
    <source>
        <dbReference type="Proteomes" id="UP000615796"/>
    </source>
</evidence>
<evidence type="ECO:0000313" key="11">
    <source>
        <dbReference type="EMBL" id="MBC5849651.1"/>
    </source>
</evidence>
<dbReference type="HAMAP" id="MF_00417">
    <property type="entry name" value="Pyrrolid_peptidase"/>
    <property type="match status" value="1"/>
</dbReference>
<evidence type="ECO:0000256" key="5">
    <source>
        <dbReference type="ARBA" id="ARBA00022490"/>
    </source>
</evidence>
<dbReference type="InterPro" id="IPR033694">
    <property type="entry name" value="PGPEP1_Cys_AS"/>
</dbReference>
<sequence>MFKVLITGFEPFGEDSLNPSQALINAQQQLQLTGVEVIGCVLPVVRYQAAETAIKAIEIHQPDLVLMFGQASGRAAITPERVAINLDDYRIADNAGHQPIDEPIIPHGPAAYFTTLPVKAMVEDLQQAGIAAEVSHSAGTFVCNHLFYAVQHYLAQHDIPSGFIHIPVLPEQVTATNPSLPSLGLEPLIAAVRVMIQTCYHSKQDRQIVGGSVC</sequence>
<gene>
    <name evidence="9 11" type="primary">pcp</name>
    <name evidence="11" type="ORF">H8Q88_01585</name>
</gene>
<reference evidence="11" key="1">
    <citation type="submission" date="2020-08" db="EMBL/GenBank/DDBJ databases">
        <title>Genome Sequencing and Pan-Genome Analysis of Migratory bird Vibrio Strains, Inner Mongolia.</title>
        <authorList>
            <person name="Zheng L."/>
        </authorList>
    </citation>
    <scope>NUCLEOTIDE SEQUENCE</scope>
    <source>
        <strain evidence="11">M13F</strain>
    </source>
</reference>
<comment type="caution">
    <text evidence="11">The sequence shown here is derived from an EMBL/GenBank/DDBJ whole genome shotgun (WGS) entry which is preliminary data.</text>
</comment>
<protein>
    <recommendedName>
        <fullName evidence="9">Pyrrolidone-carboxylate peptidase</fullName>
        <ecNumber evidence="9">3.4.19.3</ecNumber>
    </recommendedName>
    <alternativeName>
        <fullName evidence="9">5-oxoprolyl-peptidase</fullName>
    </alternativeName>
    <alternativeName>
        <fullName evidence="9">Pyroglutamyl-peptidase I</fullName>
        <shortName evidence="9">PGP-I</shortName>
        <shortName evidence="9">Pyrase</shortName>
    </alternativeName>
</protein>
<dbReference type="SUPFAM" id="SSF53182">
    <property type="entry name" value="Pyrrolidone carboxyl peptidase (pyroglutamate aminopeptidase)"/>
    <property type="match status" value="1"/>
</dbReference>
<keyword evidence="12" id="KW-1185">Reference proteome</keyword>
<dbReference type="InterPro" id="IPR029762">
    <property type="entry name" value="PGP-I_bact-type"/>
</dbReference>
<evidence type="ECO:0000256" key="7">
    <source>
        <dbReference type="ARBA" id="ARBA00022801"/>
    </source>
</evidence>
<keyword evidence="8 9" id="KW-0788">Thiol protease</keyword>
<comment type="subcellular location">
    <subcellularLocation>
        <location evidence="3 9">Cytoplasm</location>
    </subcellularLocation>
</comment>
<accession>A0A9X0UH94</accession>
<dbReference type="InterPro" id="IPR000816">
    <property type="entry name" value="Peptidase_C15"/>
</dbReference>
<dbReference type="AlphaFoldDB" id="A0A9X0UH94"/>
<dbReference type="CDD" id="cd00501">
    <property type="entry name" value="Peptidase_C15"/>
    <property type="match status" value="1"/>
</dbReference>
<dbReference type="PANTHER" id="PTHR23402:SF1">
    <property type="entry name" value="PYROGLUTAMYL-PEPTIDASE I"/>
    <property type="match status" value="1"/>
</dbReference>
<dbReference type="EMBL" id="JACRUP010000001">
    <property type="protein sequence ID" value="MBC5849651.1"/>
    <property type="molecule type" value="Genomic_DNA"/>
</dbReference>
<name>A0A9X0UH94_VIBME</name>
<keyword evidence="6 9" id="KW-0645">Protease</keyword>
<dbReference type="PROSITE" id="PS01334">
    <property type="entry name" value="PYRASE_CYS"/>
    <property type="match status" value="1"/>
</dbReference>